<dbReference type="PROSITE" id="PS50077">
    <property type="entry name" value="HEAT_REPEAT"/>
    <property type="match status" value="1"/>
</dbReference>
<keyword evidence="8" id="KW-1185">Reference proteome</keyword>
<dbReference type="EnsemblMetazoa" id="XM_011410415.1">
    <property type="protein sequence ID" value="XP_011408717.1"/>
    <property type="gene ID" value="LOC105315689"/>
</dbReference>
<feature type="repeat" description="HEAT" evidence="6">
    <location>
        <begin position="98"/>
        <end position="135"/>
    </location>
</feature>
<dbReference type="GeneID" id="105315689"/>
<sequence>MGKGTQLVENNIDKVVSFYIKESEASNHAVREAACTCIAELGNKISPDAVRPHVSQLVTALLDCFHDESWPVRDAACLACGNFIACFPDECHEYLSQLYPLFLANLEDSIPSVRQGAAVAIGNLVKTYGTEVEDKVISIIKEWLPLVSEQPPSVDSSDPLHPGLESGPAVFGVVKRIHDNDMDTHSNQQMYSCGSLAPKMKRRGGGGGCMHSDFHKPAQPWEKSEGCIHLLSELSKVDRCRSNVALLLPLLAETTGHRQYIQH</sequence>
<organism evidence="7 8">
    <name type="scientific">Amphimedon queenslandica</name>
    <name type="common">Sponge</name>
    <dbReference type="NCBI Taxonomy" id="400682"/>
    <lineage>
        <taxon>Eukaryota</taxon>
        <taxon>Metazoa</taxon>
        <taxon>Porifera</taxon>
        <taxon>Demospongiae</taxon>
        <taxon>Heteroscleromorpha</taxon>
        <taxon>Haplosclerida</taxon>
        <taxon>Niphatidae</taxon>
        <taxon>Amphimedon</taxon>
    </lineage>
</organism>
<keyword evidence="3" id="KW-0963">Cytoplasm</keyword>
<proteinExistence type="predicted"/>
<dbReference type="Pfam" id="PF13513">
    <property type="entry name" value="HEAT_EZ"/>
    <property type="match status" value="1"/>
</dbReference>
<dbReference type="KEGG" id="aqu:105315689"/>
<evidence type="ECO:0000256" key="3">
    <source>
        <dbReference type="ARBA" id="ARBA00022490"/>
    </source>
</evidence>
<evidence type="ECO:0000256" key="6">
    <source>
        <dbReference type="PROSITE-ProRule" id="PRU00103"/>
    </source>
</evidence>
<evidence type="ECO:0000313" key="8">
    <source>
        <dbReference type="Proteomes" id="UP000007879"/>
    </source>
</evidence>
<dbReference type="InterPro" id="IPR040122">
    <property type="entry name" value="Importin_beta"/>
</dbReference>
<evidence type="ECO:0000256" key="5">
    <source>
        <dbReference type="ARBA" id="ARBA00022927"/>
    </source>
</evidence>
<keyword evidence="4" id="KW-0677">Repeat</keyword>
<comment type="subcellular location">
    <subcellularLocation>
        <location evidence="1">Cytoplasm</location>
    </subcellularLocation>
</comment>
<dbReference type="InterPro" id="IPR011989">
    <property type="entry name" value="ARM-like"/>
</dbReference>
<protein>
    <recommendedName>
        <fullName evidence="9">TOG domain-containing protein</fullName>
    </recommendedName>
</protein>
<dbReference type="PANTHER" id="PTHR10527">
    <property type="entry name" value="IMPORTIN BETA"/>
    <property type="match status" value="1"/>
</dbReference>
<evidence type="ECO:0000256" key="1">
    <source>
        <dbReference type="ARBA" id="ARBA00004496"/>
    </source>
</evidence>
<accession>A0AAN0IRW2</accession>
<dbReference type="Gene3D" id="1.25.10.10">
    <property type="entry name" value="Leucine-rich Repeat Variant"/>
    <property type="match status" value="1"/>
</dbReference>
<dbReference type="InterPro" id="IPR021133">
    <property type="entry name" value="HEAT_type_2"/>
</dbReference>
<evidence type="ECO:0000313" key="7">
    <source>
        <dbReference type="EnsemblMetazoa" id="XP_011408717.1"/>
    </source>
</evidence>
<dbReference type="AlphaFoldDB" id="A0AAN0IRW2"/>
<dbReference type="GO" id="GO:0006606">
    <property type="term" value="P:protein import into nucleus"/>
    <property type="evidence" value="ECO:0007669"/>
    <property type="project" value="InterPro"/>
</dbReference>
<reference evidence="8" key="1">
    <citation type="journal article" date="2010" name="Nature">
        <title>The Amphimedon queenslandica genome and the evolution of animal complexity.</title>
        <authorList>
            <person name="Srivastava M."/>
            <person name="Simakov O."/>
            <person name="Chapman J."/>
            <person name="Fahey B."/>
            <person name="Gauthier M.E."/>
            <person name="Mitros T."/>
            <person name="Richards G.S."/>
            <person name="Conaco C."/>
            <person name="Dacre M."/>
            <person name="Hellsten U."/>
            <person name="Larroux C."/>
            <person name="Putnam N.H."/>
            <person name="Stanke M."/>
            <person name="Adamska M."/>
            <person name="Darling A."/>
            <person name="Degnan S.M."/>
            <person name="Oakley T.H."/>
            <person name="Plachetzki D.C."/>
            <person name="Zhai Y."/>
            <person name="Adamski M."/>
            <person name="Calcino A."/>
            <person name="Cummins S.F."/>
            <person name="Goodstein D.M."/>
            <person name="Harris C."/>
            <person name="Jackson D.J."/>
            <person name="Leys S.P."/>
            <person name="Shu S."/>
            <person name="Woodcroft B.J."/>
            <person name="Vervoort M."/>
            <person name="Kosik K.S."/>
            <person name="Manning G."/>
            <person name="Degnan B.M."/>
            <person name="Rokhsar D.S."/>
        </authorList>
    </citation>
    <scope>NUCLEOTIDE SEQUENCE [LARGE SCALE GENOMIC DNA]</scope>
</reference>
<evidence type="ECO:0008006" key="9">
    <source>
        <dbReference type="Google" id="ProtNLM"/>
    </source>
</evidence>
<dbReference type="InterPro" id="IPR016024">
    <property type="entry name" value="ARM-type_fold"/>
</dbReference>
<evidence type="ECO:0000256" key="4">
    <source>
        <dbReference type="ARBA" id="ARBA00022737"/>
    </source>
</evidence>
<evidence type="ECO:0000256" key="2">
    <source>
        <dbReference type="ARBA" id="ARBA00022448"/>
    </source>
</evidence>
<dbReference type="RefSeq" id="XP_011408717.1">
    <property type="nucleotide sequence ID" value="XM_011410415.1"/>
</dbReference>
<name>A0AAN0IRW2_AMPQE</name>
<keyword evidence="2" id="KW-0813">Transport</keyword>
<dbReference type="SUPFAM" id="SSF48371">
    <property type="entry name" value="ARM repeat"/>
    <property type="match status" value="1"/>
</dbReference>
<keyword evidence="5" id="KW-0653">Protein transport</keyword>
<dbReference type="GO" id="GO:0005737">
    <property type="term" value="C:cytoplasm"/>
    <property type="evidence" value="ECO:0007669"/>
    <property type="project" value="UniProtKB-SubCell"/>
</dbReference>
<reference evidence="7" key="2">
    <citation type="submission" date="2024-06" db="UniProtKB">
        <authorList>
            <consortium name="EnsemblMetazoa"/>
        </authorList>
    </citation>
    <scope>IDENTIFICATION</scope>
</reference>
<dbReference type="Proteomes" id="UP000007879">
    <property type="component" value="Unassembled WGS sequence"/>
</dbReference>